<evidence type="ECO:0000256" key="1">
    <source>
        <dbReference type="ARBA" id="ARBA00004177"/>
    </source>
</evidence>
<comment type="similarity">
    <text evidence="2">Belongs to the VPS35L family.</text>
</comment>
<sequence length="164" mass="18783">MDVAPIDRRKSKDIIADEGIEPWALRKSAILSKFTTSEKLSIVTSFLSGGEKVVVKAQSSVVDKVKNRLEQLDDFEEGSVRQMLDLSQQEYAGRIEQLNQELVQAWHTDQRVRALKIAIQCSKLLVDTTVIQFYPSKFVLITDILDIFGKLVYERLRTKAEYYV</sequence>
<evidence type="ECO:0000256" key="5">
    <source>
        <dbReference type="ARBA" id="ARBA00022927"/>
    </source>
</evidence>
<keyword evidence="5" id="KW-0653">Protein transport</keyword>
<comment type="subcellular location">
    <subcellularLocation>
        <location evidence="1">Endosome</location>
    </subcellularLocation>
</comment>
<gene>
    <name evidence="6" type="ORF">TDIB3V08_LOCUS13359</name>
</gene>
<dbReference type="AlphaFoldDB" id="A0A7R8VZ97"/>
<keyword evidence="4" id="KW-0967">Endosome</keyword>
<dbReference type="GO" id="GO:0015031">
    <property type="term" value="P:protein transport"/>
    <property type="evidence" value="ECO:0007669"/>
    <property type="project" value="UniProtKB-KW"/>
</dbReference>
<accession>A0A7R8VZ97</accession>
<evidence type="ECO:0000256" key="3">
    <source>
        <dbReference type="ARBA" id="ARBA00022448"/>
    </source>
</evidence>
<name>A0A7R8VZ97_TIMDO</name>
<dbReference type="PANTHER" id="PTHR13673:SF0">
    <property type="entry name" value="VPS35 ENDOSOMAL PROTEIN-SORTING FACTOR-LIKE"/>
    <property type="match status" value="1"/>
</dbReference>
<dbReference type="GO" id="GO:0005768">
    <property type="term" value="C:endosome"/>
    <property type="evidence" value="ECO:0007669"/>
    <property type="project" value="UniProtKB-SubCell"/>
</dbReference>
<dbReference type="EMBL" id="OA594929">
    <property type="protein sequence ID" value="CAD7207211.1"/>
    <property type="molecule type" value="Genomic_DNA"/>
</dbReference>
<evidence type="ECO:0000256" key="4">
    <source>
        <dbReference type="ARBA" id="ARBA00022753"/>
    </source>
</evidence>
<evidence type="ECO:0000313" key="6">
    <source>
        <dbReference type="EMBL" id="CAD7207211.1"/>
    </source>
</evidence>
<organism evidence="6">
    <name type="scientific">Timema douglasi</name>
    <name type="common">Walking stick</name>
    <dbReference type="NCBI Taxonomy" id="61478"/>
    <lineage>
        <taxon>Eukaryota</taxon>
        <taxon>Metazoa</taxon>
        <taxon>Ecdysozoa</taxon>
        <taxon>Arthropoda</taxon>
        <taxon>Hexapoda</taxon>
        <taxon>Insecta</taxon>
        <taxon>Pterygota</taxon>
        <taxon>Neoptera</taxon>
        <taxon>Polyneoptera</taxon>
        <taxon>Phasmatodea</taxon>
        <taxon>Timematodea</taxon>
        <taxon>Timematoidea</taxon>
        <taxon>Timematidae</taxon>
        <taxon>Timema</taxon>
    </lineage>
</organism>
<dbReference type="PANTHER" id="PTHR13673">
    <property type="entry name" value="ESOPHAGEAL CANCER ASSOCIATED PROTEIN"/>
    <property type="match status" value="1"/>
</dbReference>
<evidence type="ECO:0000256" key="2">
    <source>
        <dbReference type="ARBA" id="ARBA00010704"/>
    </source>
</evidence>
<reference evidence="6" key="1">
    <citation type="submission" date="2020-11" db="EMBL/GenBank/DDBJ databases">
        <authorList>
            <person name="Tran Van P."/>
        </authorList>
    </citation>
    <scope>NUCLEOTIDE SEQUENCE</scope>
</reference>
<dbReference type="GO" id="GO:0032456">
    <property type="term" value="P:endocytic recycling"/>
    <property type="evidence" value="ECO:0007669"/>
    <property type="project" value="InterPro"/>
</dbReference>
<proteinExistence type="inferred from homology"/>
<protein>
    <submittedName>
        <fullName evidence="6">Uncharacterized protein</fullName>
    </submittedName>
</protein>
<keyword evidence="3" id="KW-0813">Transport</keyword>
<dbReference type="InterPro" id="IPR029705">
    <property type="entry name" value="VPS35L"/>
</dbReference>